<evidence type="ECO:0000313" key="2">
    <source>
        <dbReference type="Proteomes" id="UP000243579"/>
    </source>
</evidence>
<dbReference type="OrthoDB" id="415460at2759"/>
<dbReference type="AlphaFoldDB" id="A0A1V9YNM9"/>
<name>A0A1V9YNM9_ACHHY</name>
<proteinExistence type="predicted"/>
<sequence length="197" mass="21605">MQLALDRFCLPQFEDPGHDGTRLRWDKADFEARVNAAFANGCTLVDGSYAPFCKHLFLPNFTDACVATAPITDANKALLCTAYEARVPTELPVLVRWFPADAVTPRKASYLDVILYSREQIRLENAATGHADDPRSDGAPWGIIYVKAQDVPYELPMDPITILRNGLGKAEGGSGVPVDRAAYMASVAYWSTHASIQ</sequence>
<dbReference type="PANTHER" id="PTHR38666">
    <property type="match status" value="1"/>
</dbReference>
<dbReference type="Pfam" id="PF11539">
    <property type="entry name" value="DUF3228"/>
    <property type="match status" value="1"/>
</dbReference>
<dbReference type="STRING" id="1202772.A0A1V9YNM9"/>
<gene>
    <name evidence="1" type="ORF">ACHHYP_09123</name>
</gene>
<dbReference type="Proteomes" id="UP000243579">
    <property type="component" value="Unassembled WGS sequence"/>
</dbReference>
<reference evidence="1 2" key="1">
    <citation type="journal article" date="2014" name="Genome Biol. Evol.">
        <title>The secreted proteins of Achlya hypogyna and Thraustotheca clavata identify the ancestral oomycete secretome and reveal gene acquisitions by horizontal gene transfer.</title>
        <authorList>
            <person name="Misner I."/>
            <person name="Blouin N."/>
            <person name="Leonard G."/>
            <person name="Richards T.A."/>
            <person name="Lane C.E."/>
        </authorList>
    </citation>
    <scope>NUCLEOTIDE SEQUENCE [LARGE SCALE GENOMIC DNA]</scope>
    <source>
        <strain evidence="1 2">ATCC 48635</strain>
    </source>
</reference>
<dbReference type="Gene3D" id="3.30.2310.50">
    <property type="entry name" value="Protein of unknown function (DUF3228), domain 1"/>
    <property type="match status" value="2"/>
</dbReference>
<organism evidence="1 2">
    <name type="scientific">Achlya hypogyna</name>
    <name type="common">Oomycete</name>
    <name type="synonym">Protoachlya hypogyna</name>
    <dbReference type="NCBI Taxonomy" id="1202772"/>
    <lineage>
        <taxon>Eukaryota</taxon>
        <taxon>Sar</taxon>
        <taxon>Stramenopiles</taxon>
        <taxon>Oomycota</taxon>
        <taxon>Saprolegniomycetes</taxon>
        <taxon>Saprolegniales</taxon>
        <taxon>Achlyaceae</taxon>
        <taxon>Achlya</taxon>
    </lineage>
</organism>
<keyword evidence="2" id="KW-1185">Reference proteome</keyword>
<comment type="caution">
    <text evidence="1">The sequence shown here is derived from an EMBL/GenBank/DDBJ whole genome shotgun (WGS) entry which is preliminary data.</text>
</comment>
<dbReference type="EMBL" id="JNBR01001450">
    <property type="protein sequence ID" value="OQR87323.1"/>
    <property type="molecule type" value="Genomic_DNA"/>
</dbReference>
<dbReference type="PANTHER" id="PTHR38666:SF2">
    <property type="entry name" value="FLAGELLAR ASSOCIATED PROTEIN"/>
    <property type="match status" value="1"/>
</dbReference>
<dbReference type="InterPro" id="IPR021610">
    <property type="entry name" value="DUF3228"/>
</dbReference>
<evidence type="ECO:0000313" key="1">
    <source>
        <dbReference type="EMBL" id="OQR87323.1"/>
    </source>
</evidence>
<accession>A0A1V9YNM9</accession>
<protein>
    <submittedName>
        <fullName evidence="1">Uncharacterized protein</fullName>
    </submittedName>
</protein>